<dbReference type="EMBL" id="CACRXK020026550">
    <property type="protein sequence ID" value="CAB4040272.1"/>
    <property type="molecule type" value="Genomic_DNA"/>
</dbReference>
<protein>
    <recommendedName>
        <fullName evidence="1">Endonuclease/exonuclease/phosphatase domain-containing protein</fullName>
    </recommendedName>
</protein>
<dbReference type="InterPro" id="IPR005135">
    <property type="entry name" value="Endo/exonuclease/phosphatase"/>
</dbReference>
<gene>
    <name evidence="2" type="ORF">PACLA_8A078186</name>
</gene>
<dbReference type="Gene3D" id="3.60.10.10">
    <property type="entry name" value="Endonuclease/exonuclease/phosphatase"/>
    <property type="match status" value="1"/>
</dbReference>
<dbReference type="AlphaFoldDB" id="A0A6S7LPZ5"/>
<dbReference type="OrthoDB" id="416454at2759"/>
<dbReference type="Proteomes" id="UP001152795">
    <property type="component" value="Unassembled WGS sequence"/>
</dbReference>
<dbReference type="GO" id="GO:0003824">
    <property type="term" value="F:catalytic activity"/>
    <property type="evidence" value="ECO:0007669"/>
    <property type="project" value="InterPro"/>
</dbReference>
<dbReference type="SUPFAM" id="SSF56219">
    <property type="entry name" value="DNase I-like"/>
    <property type="match status" value="1"/>
</dbReference>
<proteinExistence type="predicted"/>
<comment type="caution">
    <text evidence="2">The sequence shown here is derived from an EMBL/GenBank/DDBJ whole genome shotgun (WGS) entry which is preliminary data.</text>
</comment>
<evidence type="ECO:0000259" key="1">
    <source>
        <dbReference type="Pfam" id="PF03372"/>
    </source>
</evidence>
<accession>A0A6S7LPZ5</accession>
<feature type="domain" description="Endonuclease/exonuclease/phosphatase" evidence="1">
    <location>
        <begin position="7"/>
        <end position="79"/>
    </location>
</feature>
<organism evidence="2 3">
    <name type="scientific">Paramuricea clavata</name>
    <name type="common">Red gorgonian</name>
    <name type="synonym">Violescent sea-whip</name>
    <dbReference type="NCBI Taxonomy" id="317549"/>
    <lineage>
        <taxon>Eukaryota</taxon>
        <taxon>Metazoa</taxon>
        <taxon>Cnidaria</taxon>
        <taxon>Anthozoa</taxon>
        <taxon>Octocorallia</taxon>
        <taxon>Malacalcyonacea</taxon>
        <taxon>Plexauridae</taxon>
        <taxon>Paramuricea</taxon>
    </lineage>
</organism>
<evidence type="ECO:0000313" key="3">
    <source>
        <dbReference type="Proteomes" id="UP001152795"/>
    </source>
</evidence>
<sequence length="94" mass="10741">MMSLAPKIDELRCFVKDTKPDLISLTETWLNDSVSEHHINIPGFHLLLKNHSSGVRGGVGLYVKSSIQFRALTDIYHPELEVLWTYVKPARLPR</sequence>
<reference evidence="2" key="1">
    <citation type="submission" date="2020-04" db="EMBL/GenBank/DDBJ databases">
        <authorList>
            <person name="Alioto T."/>
            <person name="Alioto T."/>
            <person name="Gomez Garrido J."/>
        </authorList>
    </citation>
    <scope>NUCLEOTIDE SEQUENCE</scope>
    <source>
        <strain evidence="2">A484AB</strain>
    </source>
</reference>
<feature type="non-terminal residue" evidence="2">
    <location>
        <position position="94"/>
    </location>
</feature>
<dbReference type="InterPro" id="IPR036691">
    <property type="entry name" value="Endo/exonu/phosph_ase_sf"/>
</dbReference>
<evidence type="ECO:0000313" key="2">
    <source>
        <dbReference type="EMBL" id="CAB4040272.1"/>
    </source>
</evidence>
<dbReference type="Pfam" id="PF03372">
    <property type="entry name" value="Exo_endo_phos"/>
    <property type="match status" value="1"/>
</dbReference>
<name>A0A6S7LPZ5_PARCT</name>
<keyword evidence="3" id="KW-1185">Reference proteome</keyword>